<feature type="compositionally biased region" description="Acidic residues" evidence="1">
    <location>
        <begin position="13"/>
        <end position="22"/>
    </location>
</feature>
<dbReference type="Proteomes" id="UP001341840">
    <property type="component" value="Unassembled WGS sequence"/>
</dbReference>
<organism evidence="2 3">
    <name type="scientific">Stylosanthes scabra</name>
    <dbReference type="NCBI Taxonomy" id="79078"/>
    <lineage>
        <taxon>Eukaryota</taxon>
        <taxon>Viridiplantae</taxon>
        <taxon>Streptophyta</taxon>
        <taxon>Embryophyta</taxon>
        <taxon>Tracheophyta</taxon>
        <taxon>Spermatophyta</taxon>
        <taxon>Magnoliopsida</taxon>
        <taxon>eudicotyledons</taxon>
        <taxon>Gunneridae</taxon>
        <taxon>Pentapetalae</taxon>
        <taxon>rosids</taxon>
        <taxon>fabids</taxon>
        <taxon>Fabales</taxon>
        <taxon>Fabaceae</taxon>
        <taxon>Papilionoideae</taxon>
        <taxon>50 kb inversion clade</taxon>
        <taxon>dalbergioids sensu lato</taxon>
        <taxon>Dalbergieae</taxon>
        <taxon>Pterocarpus clade</taxon>
        <taxon>Stylosanthes</taxon>
    </lineage>
</organism>
<feature type="region of interest" description="Disordered" evidence="1">
    <location>
        <begin position="1"/>
        <end position="22"/>
    </location>
</feature>
<evidence type="ECO:0000256" key="1">
    <source>
        <dbReference type="SAM" id="MobiDB-lite"/>
    </source>
</evidence>
<dbReference type="EMBL" id="JASCZI010211536">
    <property type="protein sequence ID" value="MED6194009.1"/>
    <property type="molecule type" value="Genomic_DNA"/>
</dbReference>
<name>A0ABU6X8Y4_9FABA</name>
<keyword evidence="3" id="KW-1185">Reference proteome</keyword>
<protein>
    <submittedName>
        <fullName evidence="2">Uncharacterized protein</fullName>
    </submittedName>
</protein>
<feature type="region of interest" description="Disordered" evidence="1">
    <location>
        <begin position="121"/>
        <end position="143"/>
    </location>
</feature>
<comment type="caution">
    <text evidence="2">The sequence shown here is derived from an EMBL/GenBank/DDBJ whole genome shotgun (WGS) entry which is preliminary data.</text>
</comment>
<sequence>MGGEGGDVGAEREGDEDVEGEGVGEEVVMVRVVALSLAQAPLHAPLPHVEPLLLSPHLQNQHTPPQTLQSCTPYSEYLSFPSWLPLLLSSLRHHAYQFQGSKGAFGGCADEVRGELDDRRRPLRRGGSWRGRGRGRRGSWLWR</sequence>
<gene>
    <name evidence="2" type="ORF">PIB30_024457</name>
</gene>
<evidence type="ECO:0000313" key="2">
    <source>
        <dbReference type="EMBL" id="MED6194009.1"/>
    </source>
</evidence>
<accession>A0ABU6X8Y4</accession>
<reference evidence="2 3" key="1">
    <citation type="journal article" date="2023" name="Plants (Basel)">
        <title>Bridging the Gap: Combining Genomics and Transcriptomics Approaches to Understand Stylosanthes scabra, an Orphan Legume from the Brazilian Caatinga.</title>
        <authorList>
            <person name="Ferreira-Neto J.R.C."/>
            <person name="da Silva M.D."/>
            <person name="Binneck E."/>
            <person name="de Melo N.F."/>
            <person name="da Silva R.H."/>
            <person name="de Melo A.L.T.M."/>
            <person name="Pandolfi V."/>
            <person name="Bustamante F.O."/>
            <person name="Brasileiro-Vidal A.C."/>
            <person name="Benko-Iseppon A.M."/>
        </authorList>
    </citation>
    <scope>NUCLEOTIDE SEQUENCE [LARGE SCALE GENOMIC DNA]</scope>
    <source>
        <tissue evidence="2">Leaves</tissue>
    </source>
</reference>
<evidence type="ECO:0000313" key="3">
    <source>
        <dbReference type="Proteomes" id="UP001341840"/>
    </source>
</evidence>
<proteinExistence type="predicted"/>